<accession>A0A0A8ZWA2</accession>
<name>A0A0A8ZWA2_ARUDO</name>
<dbReference type="EMBL" id="GBRH01254251">
    <property type="protein sequence ID" value="JAD43644.1"/>
    <property type="molecule type" value="Transcribed_RNA"/>
</dbReference>
<sequence>MLKVKVGK</sequence>
<protein>
    <submittedName>
        <fullName evidence="1">Uncharacterized protein</fullName>
    </submittedName>
</protein>
<evidence type="ECO:0000313" key="1">
    <source>
        <dbReference type="EMBL" id="JAD43644.1"/>
    </source>
</evidence>
<reference evidence="1" key="1">
    <citation type="submission" date="2014-09" db="EMBL/GenBank/DDBJ databases">
        <authorList>
            <person name="Magalhaes I.L.F."/>
            <person name="Oliveira U."/>
            <person name="Santos F.R."/>
            <person name="Vidigal T.H.D.A."/>
            <person name="Brescovit A.D."/>
            <person name="Santos A.J."/>
        </authorList>
    </citation>
    <scope>NUCLEOTIDE SEQUENCE</scope>
    <source>
        <tissue evidence="1">Shoot tissue taken approximately 20 cm above the soil surface</tissue>
    </source>
</reference>
<organism evidence="1">
    <name type="scientific">Arundo donax</name>
    <name type="common">Giant reed</name>
    <name type="synonym">Donax arundinaceus</name>
    <dbReference type="NCBI Taxonomy" id="35708"/>
    <lineage>
        <taxon>Eukaryota</taxon>
        <taxon>Viridiplantae</taxon>
        <taxon>Streptophyta</taxon>
        <taxon>Embryophyta</taxon>
        <taxon>Tracheophyta</taxon>
        <taxon>Spermatophyta</taxon>
        <taxon>Magnoliopsida</taxon>
        <taxon>Liliopsida</taxon>
        <taxon>Poales</taxon>
        <taxon>Poaceae</taxon>
        <taxon>PACMAD clade</taxon>
        <taxon>Arundinoideae</taxon>
        <taxon>Arundineae</taxon>
        <taxon>Arundo</taxon>
    </lineage>
</organism>
<reference evidence="1" key="2">
    <citation type="journal article" date="2015" name="Data Brief">
        <title>Shoot transcriptome of the giant reed, Arundo donax.</title>
        <authorList>
            <person name="Barrero R.A."/>
            <person name="Guerrero F.D."/>
            <person name="Moolhuijzen P."/>
            <person name="Goolsby J.A."/>
            <person name="Tidwell J."/>
            <person name="Bellgard S.E."/>
            <person name="Bellgard M.I."/>
        </authorList>
    </citation>
    <scope>NUCLEOTIDE SEQUENCE</scope>
    <source>
        <tissue evidence="1">Shoot tissue taken approximately 20 cm above the soil surface</tissue>
    </source>
</reference>
<proteinExistence type="predicted"/>